<feature type="domain" description="Lipocalin-like" evidence="2">
    <location>
        <begin position="31"/>
        <end position="162"/>
    </location>
</feature>
<evidence type="ECO:0000313" key="4">
    <source>
        <dbReference type="Proteomes" id="UP001374803"/>
    </source>
</evidence>
<dbReference type="Proteomes" id="UP001374803">
    <property type="component" value="Chromosome"/>
</dbReference>
<gene>
    <name evidence="3" type="ORF">LVJ94_26015</name>
</gene>
<dbReference type="EMBL" id="CP089983">
    <property type="protein sequence ID" value="WXB10663.1"/>
    <property type="molecule type" value="Genomic_DNA"/>
</dbReference>
<organism evidence="3 4">
    <name type="scientific">Pendulispora rubella</name>
    <dbReference type="NCBI Taxonomy" id="2741070"/>
    <lineage>
        <taxon>Bacteria</taxon>
        <taxon>Pseudomonadati</taxon>
        <taxon>Myxococcota</taxon>
        <taxon>Myxococcia</taxon>
        <taxon>Myxococcales</taxon>
        <taxon>Sorangiineae</taxon>
        <taxon>Pendulisporaceae</taxon>
        <taxon>Pendulispora</taxon>
    </lineage>
</organism>
<proteinExistence type="predicted"/>
<reference evidence="3" key="1">
    <citation type="submission" date="2021-12" db="EMBL/GenBank/DDBJ databases">
        <title>Discovery of the Pendulisporaceae a myxobacterial family with distinct sporulation behavior and unique specialized metabolism.</title>
        <authorList>
            <person name="Garcia R."/>
            <person name="Popoff A."/>
            <person name="Bader C.D."/>
            <person name="Loehr J."/>
            <person name="Walesch S."/>
            <person name="Walt C."/>
            <person name="Boldt J."/>
            <person name="Bunk B."/>
            <person name="Haeckl F.J.F.P.J."/>
            <person name="Gunesch A.P."/>
            <person name="Birkelbach J."/>
            <person name="Nuebel U."/>
            <person name="Pietschmann T."/>
            <person name="Bach T."/>
            <person name="Mueller R."/>
        </authorList>
    </citation>
    <scope>NUCLEOTIDE SEQUENCE</scope>
    <source>
        <strain evidence="3">MSr11367</strain>
    </source>
</reference>
<feature type="signal peptide" evidence="1">
    <location>
        <begin position="1"/>
        <end position="19"/>
    </location>
</feature>
<sequence length="165" mass="17818">MLALGVLARTLTAPAPLQADNTAAAAMPSLVGTWTLSAADDLRADGTRVPAYGAGPKGILFFGADGRYSVEIYRATRPRFASGDKRRGTADEYREATLGVSAHFGRYAVDPVAKTITFRIECASFPNWDGAEQKRPYTVDGDELSWRVPASPDGTIPISVWRRAR</sequence>
<keyword evidence="1" id="KW-0732">Signal</keyword>
<evidence type="ECO:0000256" key="1">
    <source>
        <dbReference type="SAM" id="SignalP"/>
    </source>
</evidence>
<dbReference type="RefSeq" id="WP_394840336.1">
    <property type="nucleotide sequence ID" value="NZ_CP089929.1"/>
</dbReference>
<dbReference type="InterPro" id="IPR024311">
    <property type="entry name" value="Lipocalin-like"/>
</dbReference>
<protein>
    <submittedName>
        <fullName evidence="3">Lipocalin-like domain-containing protein</fullName>
    </submittedName>
</protein>
<evidence type="ECO:0000259" key="2">
    <source>
        <dbReference type="Pfam" id="PF13924"/>
    </source>
</evidence>
<evidence type="ECO:0000313" key="3">
    <source>
        <dbReference type="EMBL" id="WXB10663.1"/>
    </source>
</evidence>
<accession>A0ABZ2LLA2</accession>
<name>A0ABZ2LLA2_9BACT</name>
<dbReference type="Pfam" id="PF13924">
    <property type="entry name" value="Lipocalin_5"/>
    <property type="match status" value="1"/>
</dbReference>
<feature type="chain" id="PRO_5046291532" evidence="1">
    <location>
        <begin position="20"/>
        <end position="165"/>
    </location>
</feature>
<keyword evidence="4" id="KW-1185">Reference proteome</keyword>